<feature type="region of interest" description="Disordered" evidence="1">
    <location>
        <begin position="489"/>
        <end position="569"/>
    </location>
</feature>
<organism evidence="3 4">
    <name type="scientific">Hibiscus sabdariffa</name>
    <name type="common">roselle</name>
    <dbReference type="NCBI Taxonomy" id="183260"/>
    <lineage>
        <taxon>Eukaryota</taxon>
        <taxon>Viridiplantae</taxon>
        <taxon>Streptophyta</taxon>
        <taxon>Embryophyta</taxon>
        <taxon>Tracheophyta</taxon>
        <taxon>Spermatophyta</taxon>
        <taxon>Magnoliopsida</taxon>
        <taxon>eudicotyledons</taxon>
        <taxon>Gunneridae</taxon>
        <taxon>Pentapetalae</taxon>
        <taxon>rosids</taxon>
        <taxon>malvids</taxon>
        <taxon>Malvales</taxon>
        <taxon>Malvaceae</taxon>
        <taxon>Malvoideae</taxon>
        <taxon>Hibiscus</taxon>
    </lineage>
</organism>
<dbReference type="InterPro" id="IPR005162">
    <property type="entry name" value="Retrotrans_gag_dom"/>
</dbReference>
<evidence type="ECO:0000256" key="1">
    <source>
        <dbReference type="SAM" id="MobiDB-lite"/>
    </source>
</evidence>
<dbReference type="Proteomes" id="UP001472677">
    <property type="component" value="Unassembled WGS sequence"/>
</dbReference>
<protein>
    <recommendedName>
        <fullName evidence="2">Retrotransposon gag domain-containing protein</fullName>
    </recommendedName>
</protein>
<gene>
    <name evidence="3" type="ORF">V6N12_061737</name>
</gene>
<dbReference type="InterPro" id="IPR043502">
    <property type="entry name" value="DNA/RNA_pol_sf"/>
</dbReference>
<accession>A0ABR2DXY2</accession>
<dbReference type="PANTHER" id="PTHR33067:SF15">
    <property type="entry name" value="RNA-DIRECTED DNA POLYMERASE"/>
    <property type="match status" value="1"/>
</dbReference>
<feature type="region of interest" description="Disordered" evidence="1">
    <location>
        <begin position="71"/>
        <end position="115"/>
    </location>
</feature>
<dbReference type="CDD" id="cd00303">
    <property type="entry name" value="retropepsin_like"/>
    <property type="match status" value="1"/>
</dbReference>
<feature type="compositionally biased region" description="Pro residues" evidence="1">
    <location>
        <begin position="439"/>
        <end position="450"/>
    </location>
</feature>
<dbReference type="InterPro" id="IPR021109">
    <property type="entry name" value="Peptidase_aspartic_dom_sf"/>
</dbReference>
<dbReference type="Gene3D" id="2.40.70.10">
    <property type="entry name" value="Acid Proteases"/>
    <property type="match status" value="1"/>
</dbReference>
<feature type="compositionally biased region" description="Polar residues" evidence="1">
    <location>
        <begin position="499"/>
        <end position="517"/>
    </location>
</feature>
<feature type="domain" description="Retrotransposon gag" evidence="2">
    <location>
        <begin position="201"/>
        <end position="293"/>
    </location>
</feature>
<name>A0ABR2DXY2_9ROSI</name>
<dbReference type="SUPFAM" id="SSF56672">
    <property type="entry name" value="DNA/RNA polymerases"/>
    <property type="match status" value="1"/>
</dbReference>
<proteinExistence type="predicted"/>
<keyword evidence="4" id="KW-1185">Reference proteome</keyword>
<dbReference type="EMBL" id="JBBPBM010000021">
    <property type="protein sequence ID" value="KAK8548833.1"/>
    <property type="molecule type" value="Genomic_DNA"/>
</dbReference>
<sequence length="987" mass="111252">MGITLGMTTLTWQKLLEGPVSNSKKLGGRIGREVFQLPVNTLSGGPLLKTEIRRNSSELVDFEPEIEALARRNHGQTLREKRKKQREQADSEDTTSTTNEESTDSTQHSTDPTPITEATRTTMADQTIRQLAAAPAVQQPLCITFSQGDTPFQLKTGLIHLLPTFHGLPSESPHKHLAKFHLVCSSMKPQGVSEDQIKLRAFPFSLSGIAKEWLFYLPPNSITTWTDLNGKFLDRFFPAAKASEIRRSILGIKQKHEESLYEYWERYKKLCASCLQHGLSEQTLVQYFYEGLLPMEMKMIDAASGGALFNMTPTQAKELISTMAANSQQFGAISEPSRRVHEVSTVSLENKIDQLTNIVNSLVSGKNNSARACGICTMTDHPTDSCPALQEETVNAVGNFPGPPQRPYNPHSNTYNPGWRDHPNLSYTSNQRPNQTYQPRPPQQYQPPNKPSLETLMERLVQSQEQYQTRSDSRIQELEKQMSQLAQTVGRLESRGKLPSQTETNPRENVSAITLRSGTVVEPPIQREKESPESTNSDSPKEGDAATQKENPTPEPEESPYAPKPPFPARFLKKDKQAEEKEILDVFRKVEINIPLLEVIRKIPRYARFLKDLCTNKRKLFGHEKVNLGENVSAVLTRRLPPKLKDQGMFSIPCKIGKLGIKRAMCDLGASINVMPLSVYKLLSADPLKETRVTVQLADRSIIYPEGVLENVLVQVNELIFPADFYVIDMENDRTHSSPEILLGRPFLGTANVKIEVRSGLLTLECDGEVVKFNVYKAMRYPENVQSINFIDIFEPAVNEFVEANFIKKSCRNQDDSDNDSDDEPRELEPHCSIYSVFSKELFISPESKLLPSILQPPRVKLKELPKHLKYAFLGDNDTLPVIVSIKLSKREEDDLIEVLRAHKEAIGWTIADIKGLSPSTCMHKIKVEDDAKPSREGQRRLNPPMMEVVKKEIQKLLDADIIYPISDSNWEVELPNSQRSLSVTFC</sequence>
<dbReference type="Gene3D" id="3.10.10.10">
    <property type="entry name" value="HIV Type 1 Reverse Transcriptase, subunit A, domain 1"/>
    <property type="match status" value="1"/>
</dbReference>
<dbReference type="Pfam" id="PF03732">
    <property type="entry name" value="Retrotrans_gag"/>
    <property type="match status" value="1"/>
</dbReference>
<dbReference type="PANTHER" id="PTHR33067">
    <property type="entry name" value="RNA-DIRECTED DNA POLYMERASE-RELATED"/>
    <property type="match status" value="1"/>
</dbReference>
<feature type="region of interest" description="Disordered" evidence="1">
    <location>
        <begin position="396"/>
        <end position="451"/>
    </location>
</feature>
<feature type="compositionally biased region" description="Low complexity" evidence="1">
    <location>
        <begin position="94"/>
        <end position="106"/>
    </location>
</feature>
<reference evidence="3 4" key="1">
    <citation type="journal article" date="2024" name="G3 (Bethesda)">
        <title>Genome assembly of Hibiscus sabdariffa L. provides insights into metabolisms of medicinal natural products.</title>
        <authorList>
            <person name="Kim T."/>
        </authorList>
    </citation>
    <scope>NUCLEOTIDE SEQUENCE [LARGE SCALE GENOMIC DNA]</scope>
    <source>
        <strain evidence="3">TK-2024</strain>
        <tissue evidence="3">Old leaves</tissue>
    </source>
</reference>
<evidence type="ECO:0000259" key="2">
    <source>
        <dbReference type="Pfam" id="PF03732"/>
    </source>
</evidence>
<comment type="caution">
    <text evidence="3">The sequence shown here is derived from an EMBL/GenBank/DDBJ whole genome shotgun (WGS) entry which is preliminary data.</text>
</comment>
<evidence type="ECO:0000313" key="3">
    <source>
        <dbReference type="EMBL" id="KAK8548833.1"/>
    </source>
</evidence>
<evidence type="ECO:0000313" key="4">
    <source>
        <dbReference type="Proteomes" id="UP001472677"/>
    </source>
</evidence>